<evidence type="ECO:0000313" key="2">
    <source>
        <dbReference type="EMBL" id="RZS74459.1"/>
    </source>
</evidence>
<accession>A0A4Q7N1G6</accession>
<evidence type="ECO:0000313" key="3">
    <source>
        <dbReference type="Proteomes" id="UP000293874"/>
    </source>
</evidence>
<proteinExistence type="predicted"/>
<dbReference type="RefSeq" id="WP_192909873.1">
    <property type="nucleotide sequence ID" value="NZ_CP042431.1"/>
</dbReference>
<gene>
    <name evidence="2" type="ORF">EV199_0307</name>
</gene>
<evidence type="ECO:0000256" key="1">
    <source>
        <dbReference type="SAM" id="MobiDB-lite"/>
    </source>
</evidence>
<keyword evidence="3" id="KW-1185">Reference proteome</keyword>
<feature type="region of interest" description="Disordered" evidence="1">
    <location>
        <begin position="307"/>
        <end position="327"/>
    </location>
</feature>
<dbReference type="Proteomes" id="UP000293874">
    <property type="component" value="Unassembled WGS sequence"/>
</dbReference>
<dbReference type="EMBL" id="SGXA01000001">
    <property type="protein sequence ID" value="RZS74459.1"/>
    <property type="molecule type" value="Genomic_DNA"/>
</dbReference>
<feature type="compositionally biased region" description="Gly residues" evidence="1">
    <location>
        <begin position="318"/>
        <end position="327"/>
    </location>
</feature>
<feature type="compositionally biased region" description="Low complexity" evidence="1">
    <location>
        <begin position="307"/>
        <end position="317"/>
    </location>
</feature>
<organism evidence="2 3">
    <name type="scientific">Pseudobacter ginsenosidimutans</name>
    <dbReference type="NCBI Taxonomy" id="661488"/>
    <lineage>
        <taxon>Bacteria</taxon>
        <taxon>Pseudomonadati</taxon>
        <taxon>Bacteroidota</taxon>
        <taxon>Chitinophagia</taxon>
        <taxon>Chitinophagales</taxon>
        <taxon>Chitinophagaceae</taxon>
        <taxon>Pseudobacter</taxon>
    </lineage>
</organism>
<protein>
    <submittedName>
        <fullName evidence="2">Uncharacterized protein</fullName>
    </submittedName>
</protein>
<reference evidence="2 3" key="1">
    <citation type="submission" date="2019-02" db="EMBL/GenBank/DDBJ databases">
        <title>Genomic Encyclopedia of Type Strains, Phase IV (KMG-IV): sequencing the most valuable type-strain genomes for metagenomic binning, comparative biology and taxonomic classification.</title>
        <authorList>
            <person name="Goeker M."/>
        </authorList>
    </citation>
    <scope>NUCLEOTIDE SEQUENCE [LARGE SCALE GENOMIC DNA]</scope>
    <source>
        <strain evidence="2 3">DSM 18116</strain>
    </source>
</reference>
<sequence length="327" mass="35959">MSNLSQQDILSMARSHARSVLAATPTYKVMPLNDQKTIYQDLVKDKYDTLSRQHGLVTEMAINDKRHEKNFNGMVDNFEDLIDSVDFPQFVKDLLKAVFDANISVMRAQTEEYIRLMKQATKSVADLIKGVKDDDTFAYLAENKSDQFNISMDNGKISLTKPDGGKVDMEDNEVKAKIMEAKIAMAQEHRAMLREVLLMGVTRLVVEKGTVEAGVIFDVQGNREATRADMENTNEQSNSGGSGGFNLFGIISAGGGGNKTKSKVTVSSANSKNTDQLKANLTGKVKIDFKTDYFKLDNFATMYANGASGKQAQQQPQQGGGFPIPGK</sequence>
<name>A0A4Q7N1G6_9BACT</name>
<dbReference type="AlphaFoldDB" id="A0A4Q7N1G6"/>
<comment type="caution">
    <text evidence="2">The sequence shown here is derived from an EMBL/GenBank/DDBJ whole genome shotgun (WGS) entry which is preliminary data.</text>
</comment>